<accession>A0A5D0D2N3</accession>
<dbReference type="PROSITE" id="PS50005">
    <property type="entry name" value="TPR"/>
    <property type="match status" value="1"/>
</dbReference>
<feature type="transmembrane region" description="Helical" evidence="2">
    <location>
        <begin position="6"/>
        <end position="22"/>
    </location>
</feature>
<keyword evidence="2" id="KW-0812">Transmembrane</keyword>
<name>A0A5D0D2N3_9BACL</name>
<dbReference type="Proteomes" id="UP000325218">
    <property type="component" value="Unassembled WGS sequence"/>
</dbReference>
<dbReference type="AlphaFoldDB" id="A0A5D0D2N3"/>
<keyword evidence="4" id="KW-1185">Reference proteome</keyword>
<dbReference type="InterPro" id="IPR019734">
    <property type="entry name" value="TPR_rpt"/>
</dbReference>
<dbReference type="OrthoDB" id="3449821at2"/>
<keyword evidence="2" id="KW-0472">Membrane</keyword>
<keyword evidence="1" id="KW-0802">TPR repeat</keyword>
<reference evidence="3 4" key="1">
    <citation type="submission" date="2019-08" db="EMBL/GenBank/DDBJ databases">
        <title>Genome sequencing of Paenibacillus faecis DSM 23593(T).</title>
        <authorList>
            <person name="Kook J.-K."/>
            <person name="Park S.-N."/>
            <person name="Lim Y.K."/>
        </authorList>
    </citation>
    <scope>NUCLEOTIDE SEQUENCE [LARGE SCALE GENOMIC DNA]</scope>
    <source>
        <strain evidence="3 4">DSM 23593</strain>
    </source>
</reference>
<dbReference type="InterPro" id="IPR011990">
    <property type="entry name" value="TPR-like_helical_dom_sf"/>
</dbReference>
<gene>
    <name evidence="3" type="ORF">FRY98_07385</name>
</gene>
<dbReference type="EMBL" id="VSDO01000001">
    <property type="protein sequence ID" value="TYA15437.1"/>
    <property type="molecule type" value="Genomic_DNA"/>
</dbReference>
<organism evidence="3 4">
    <name type="scientific">Paenibacillus faecis</name>
    <dbReference type="NCBI Taxonomy" id="862114"/>
    <lineage>
        <taxon>Bacteria</taxon>
        <taxon>Bacillati</taxon>
        <taxon>Bacillota</taxon>
        <taxon>Bacilli</taxon>
        <taxon>Bacillales</taxon>
        <taxon>Paenibacillaceae</taxon>
        <taxon>Paenibacillus</taxon>
    </lineage>
</organism>
<keyword evidence="2" id="KW-1133">Transmembrane helix</keyword>
<evidence type="ECO:0000313" key="3">
    <source>
        <dbReference type="EMBL" id="TYA15437.1"/>
    </source>
</evidence>
<evidence type="ECO:0000256" key="2">
    <source>
        <dbReference type="SAM" id="Phobius"/>
    </source>
</evidence>
<proteinExistence type="predicted"/>
<feature type="repeat" description="TPR" evidence="1">
    <location>
        <begin position="34"/>
        <end position="67"/>
    </location>
</feature>
<comment type="caution">
    <text evidence="3">The sequence shown here is derived from an EMBL/GenBank/DDBJ whole genome shotgun (WGS) entry which is preliminary data.</text>
</comment>
<dbReference type="SUPFAM" id="SSF48452">
    <property type="entry name" value="TPR-like"/>
    <property type="match status" value="1"/>
</dbReference>
<dbReference type="RefSeq" id="WP_148451026.1">
    <property type="nucleotide sequence ID" value="NZ_VSDO01000001.1"/>
</dbReference>
<protein>
    <submittedName>
        <fullName evidence="3">Tetratricopeptide repeat protein</fullName>
    </submittedName>
</protein>
<dbReference type="Gene3D" id="1.25.40.10">
    <property type="entry name" value="Tetratricopeptide repeat domain"/>
    <property type="match status" value="1"/>
</dbReference>
<evidence type="ECO:0000313" key="4">
    <source>
        <dbReference type="Proteomes" id="UP000325218"/>
    </source>
</evidence>
<evidence type="ECO:0000256" key="1">
    <source>
        <dbReference type="PROSITE-ProRule" id="PRU00339"/>
    </source>
</evidence>
<sequence length="274" mass="32008">MKMKWHWAIVYLVGFFFLLVFFPSNHKPHSRIEEDGSIVQGDSLVRVGDFEQAVEVYAEVLRKDPENLEARDKKEQAEKIMALTAELIREGNAAARKNHLDEALGLFESAKELAPHTPNESYQKLMGVLEARQIKEFYGNMLELDAKWEQVKEELKKGGTLSSKKISESIAAMHPLAQKYYTGNKRLPNKPATPEGIRLYEEYQEMEEHYHTEFIIYRIIPEIDVETFEEDVDKYVENVKMNIQVFGLDYQPEQGKLNYKELFYIRHPELKGYQ</sequence>